<keyword evidence="5" id="KW-1185">Reference proteome</keyword>
<dbReference type="InterPro" id="IPR051121">
    <property type="entry name" value="FAH"/>
</dbReference>
<evidence type="ECO:0000259" key="3">
    <source>
        <dbReference type="Pfam" id="PF01557"/>
    </source>
</evidence>
<evidence type="ECO:0000256" key="1">
    <source>
        <dbReference type="ARBA" id="ARBA00010211"/>
    </source>
</evidence>
<dbReference type="PANTHER" id="PTHR42796">
    <property type="entry name" value="FUMARYLACETOACETATE HYDROLASE DOMAIN-CONTAINING PROTEIN 2A-RELATED"/>
    <property type="match status" value="1"/>
</dbReference>
<accession>A0A431UP97</accession>
<dbReference type="InterPro" id="IPR011234">
    <property type="entry name" value="Fumarylacetoacetase-like_C"/>
</dbReference>
<dbReference type="AlphaFoldDB" id="A0A431UP97"/>
<dbReference type="OrthoDB" id="9779415at2"/>
<dbReference type="Gene3D" id="3.90.850.10">
    <property type="entry name" value="Fumarylacetoacetase-like, C-terminal domain"/>
    <property type="match status" value="1"/>
</dbReference>
<dbReference type="GO" id="GO:0044281">
    <property type="term" value="P:small molecule metabolic process"/>
    <property type="evidence" value="ECO:0007669"/>
    <property type="project" value="UniProtKB-ARBA"/>
</dbReference>
<evidence type="ECO:0000313" key="5">
    <source>
        <dbReference type="Proteomes" id="UP000276349"/>
    </source>
</evidence>
<comment type="caution">
    <text evidence="4">The sequence shown here is derived from an EMBL/GenBank/DDBJ whole genome shotgun (WGS) entry which is preliminary data.</text>
</comment>
<keyword evidence="2" id="KW-0479">Metal-binding</keyword>
<reference evidence="4 5" key="1">
    <citation type="submission" date="2018-12" db="EMBL/GenBank/DDBJ databases">
        <authorList>
            <person name="Yu L."/>
        </authorList>
    </citation>
    <scope>NUCLEOTIDE SEQUENCE [LARGE SCALE GENOMIC DNA]</scope>
    <source>
        <strain evidence="4 5">S5H2222</strain>
    </source>
</reference>
<dbReference type="SUPFAM" id="SSF56529">
    <property type="entry name" value="FAH"/>
    <property type="match status" value="1"/>
</dbReference>
<dbReference type="GO" id="GO:0016787">
    <property type="term" value="F:hydrolase activity"/>
    <property type="evidence" value="ECO:0007669"/>
    <property type="project" value="UniProtKB-KW"/>
</dbReference>
<keyword evidence="4" id="KW-0378">Hydrolase</keyword>
<dbReference type="EMBL" id="RXNR01000037">
    <property type="protein sequence ID" value="RTQ91831.1"/>
    <property type="molecule type" value="Genomic_DNA"/>
</dbReference>
<name>A0A431UP97_9BACI</name>
<evidence type="ECO:0000256" key="2">
    <source>
        <dbReference type="ARBA" id="ARBA00022723"/>
    </source>
</evidence>
<evidence type="ECO:0000313" key="4">
    <source>
        <dbReference type="EMBL" id="RTQ91831.1"/>
    </source>
</evidence>
<feature type="domain" description="Fumarylacetoacetase-like C-terminal" evidence="3">
    <location>
        <begin position="93"/>
        <end position="291"/>
    </location>
</feature>
<gene>
    <name evidence="4" type="ORF">EKG35_12915</name>
</gene>
<dbReference type="Proteomes" id="UP000276349">
    <property type="component" value="Unassembled WGS sequence"/>
</dbReference>
<comment type="similarity">
    <text evidence="1">Belongs to the FAH family.</text>
</comment>
<dbReference type="GO" id="GO:0046872">
    <property type="term" value="F:metal ion binding"/>
    <property type="evidence" value="ECO:0007669"/>
    <property type="project" value="UniProtKB-KW"/>
</dbReference>
<dbReference type="InterPro" id="IPR036663">
    <property type="entry name" value="Fumarylacetoacetase_C_sf"/>
</dbReference>
<protein>
    <submittedName>
        <fullName evidence="4">Fumarylacetoacetate hydrolase</fullName>
    </submittedName>
</protein>
<dbReference type="PANTHER" id="PTHR42796:SF7">
    <property type="entry name" value="2-DEHYDRO-3-DEOXY-D-ARABINONATE DEHYDRATASE"/>
    <property type="match status" value="1"/>
</dbReference>
<organism evidence="4 5">
    <name type="scientific">Lysinibacillus telephonicus</name>
    <dbReference type="NCBI Taxonomy" id="1714840"/>
    <lineage>
        <taxon>Bacteria</taxon>
        <taxon>Bacillati</taxon>
        <taxon>Bacillota</taxon>
        <taxon>Bacilli</taxon>
        <taxon>Bacillales</taxon>
        <taxon>Bacillaceae</taxon>
        <taxon>Lysinibacillus</taxon>
    </lineage>
</organism>
<sequence>MEGNYLKFIRYRDQEQIQGALIDQHNLIYNIPFNNYVEFYYTLKKGSLTVEEFIKNNGLEPIEKQIDEIELLIPIVPDEVWASGVTYLKSKEARNYEATNGELDRETFYDKVYDAPRPELFLKSTGRRVVGPNSEVFIRSDSNWQIPEPELTLILGEGRDIIGYTLGNDMSCRDIEGENPLYLPQAKVWKNSCSIGPAILIPESVEDPYSIDLTCRIYRNGELVFEGNAVTSQLKRKLEELVDYLVFDNDLLPGTALMTGTCIVPPNDFTLQLHDHIEIISTQIGSLKNEVNINDLVVKG</sequence>
<dbReference type="Pfam" id="PF01557">
    <property type="entry name" value="FAA_hydrolase"/>
    <property type="match status" value="1"/>
</dbReference>
<proteinExistence type="inferred from homology"/>